<dbReference type="PRINTS" id="PR00385">
    <property type="entry name" value="P450"/>
</dbReference>
<evidence type="ECO:0000313" key="7">
    <source>
        <dbReference type="Proteomes" id="UP001498476"/>
    </source>
</evidence>
<dbReference type="InterPro" id="IPR001128">
    <property type="entry name" value="Cyt_P450"/>
</dbReference>
<dbReference type="EMBL" id="JAZAVJ010000049">
    <property type="protein sequence ID" value="KAK7418266.1"/>
    <property type="molecule type" value="Genomic_DNA"/>
</dbReference>
<dbReference type="SUPFAM" id="SSF53474">
    <property type="entry name" value="alpha/beta-Hydrolases"/>
    <property type="match status" value="1"/>
</dbReference>
<proteinExistence type="predicted"/>
<dbReference type="Gene3D" id="3.40.50.1820">
    <property type="entry name" value="alpha/beta hydrolase"/>
    <property type="match status" value="1"/>
</dbReference>
<dbReference type="PANTHER" id="PTHR24305:SF103">
    <property type="entry name" value="P450, PUTATIVE (EUROFUNG)-RELATED"/>
    <property type="match status" value="1"/>
</dbReference>
<evidence type="ECO:0000256" key="3">
    <source>
        <dbReference type="ARBA" id="ARBA00022723"/>
    </source>
</evidence>
<comment type="caution">
    <text evidence="6">The sequence shown here is derived from an EMBL/GenBank/DDBJ whole genome shotgun (WGS) entry which is preliminary data.</text>
</comment>
<dbReference type="PROSITE" id="PS00086">
    <property type="entry name" value="CYTOCHROME_P450"/>
    <property type="match status" value="1"/>
</dbReference>
<keyword evidence="2" id="KW-0349">Heme</keyword>
<organism evidence="6 7">
    <name type="scientific">Neonectria punicea</name>
    <dbReference type="NCBI Taxonomy" id="979145"/>
    <lineage>
        <taxon>Eukaryota</taxon>
        <taxon>Fungi</taxon>
        <taxon>Dikarya</taxon>
        <taxon>Ascomycota</taxon>
        <taxon>Pezizomycotina</taxon>
        <taxon>Sordariomycetes</taxon>
        <taxon>Hypocreomycetidae</taxon>
        <taxon>Hypocreales</taxon>
        <taxon>Nectriaceae</taxon>
        <taxon>Neonectria</taxon>
    </lineage>
</organism>
<dbReference type="SUPFAM" id="SSF48264">
    <property type="entry name" value="Cytochrome P450"/>
    <property type="match status" value="1"/>
</dbReference>
<dbReference type="PRINTS" id="PR00463">
    <property type="entry name" value="EP450I"/>
</dbReference>
<dbReference type="InterPro" id="IPR017972">
    <property type="entry name" value="Cyt_P450_CS"/>
</dbReference>
<dbReference type="PROSITE" id="PS50280">
    <property type="entry name" value="SET"/>
    <property type="match status" value="1"/>
</dbReference>
<evidence type="ECO:0000256" key="1">
    <source>
        <dbReference type="ARBA" id="ARBA00001971"/>
    </source>
</evidence>
<dbReference type="Gene3D" id="2.170.270.10">
    <property type="entry name" value="SET domain"/>
    <property type="match status" value="1"/>
</dbReference>
<keyword evidence="3" id="KW-0479">Metal-binding</keyword>
<evidence type="ECO:0000313" key="6">
    <source>
        <dbReference type="EMBL" id="KAK7418266.1"/>
    </source>
</evidence>
<dbReference type="InterPro" id="IPR001214">
    <property type="entry name" value="SET_dom"/>
</dbReference>
<keyword evidence="4" id="KW-0408">Iron</keyword>
<reference evidence="6 7" key="1">
    <citation type="journal article" date="2025" name="Microbiol. Resour. Announc.">
        <title>Draft genome sequences for Neonectria magnoliae and Neonectria punicea, canker pathogens of Liriodendron tulipifera and Acer saccharum in West Virginia.</title>
        <authorList>
            <person name="Petronek H.M."/>
            <person name="Kasson M.T."/>
            <person name="Metheny A.M."/>
            <person name="Stauder C.M."/>
            <person name="Lovett B."/>
            <person name="Lynch S.C."/>
            <person name="Garnas J.R."/>
            <person name="Kasson L.R."/>
            <person name="Stajich J.E."/>
        </authorList>
    </citation>
    <scope>NUCLEOTIDE SEQUENCE [LARGE SCALE GENOMIC DNA]</scope>
    <source>
        <strain evidence="6 7">NRRL 64653</strain>
    </source>
</reference>
<dbReference type="Proteomes" id="UP001498476">
    <property type="component" value="Unassembled WGS sequence"/>
</dbReference>
<dbReference type="Pfam" id="PF00067">
    <property type="entry name" value="p450"/>
    <property type="match status" value="1"/>
</dbReference>
<evidence type="ECO:0000256" key="2">
    <source>
        <dbReference type="ARBA" id="ARBA00022617"/>
    </source>
</evidence>
<protein>
    <recommendedName>
        <fullName evidence="5">SET domain-containing protein</fullName>
    </recommendedName>
</protein>
<dbReference type="PANTHER" id="PTHR24305">
    <property type="entry name" value="CYTOCHROME P450"/>
    <property type="match status" value="1"/>
</dbReference>
<evidence type="ECO:0000256" key="4">
    <source>
        <dbReference type="ARBA" id="ARBA00023004"/>
    </source>
</evidence>
<accession>A0ABR1HAU0</accession>
<dbReference type="InterPro" id="IPR036396">
    <property type="entry name" value="Cyt_P450_sf"/>
</dbReference>
<sequence>MNSFPLDRFHSYTSKTFIFKSTPESSISVDVIYLEETNSSPSTVLVHYHGGFLVSDLEQITIRQLTHGGRFAIQDAKDAYAWVRSSLSGLLGRSIGAVHVAGSNAGGYLAMSTAMTAVETPDSLLLIYGMLDPAGARYTTPGSNIFGRPVIDTKPVFREFPNGIKDAGNKVISAYSLFGDPAQDPRLALVSALHIEARFPDYMTGMVGLSGAIAADGLKAVPEEHKVLFPCSFGEFAKLPLDPETGSRLTELDVQTEAFAFIVAGSHTTSGTLTLLFAHILQTPAIYERVADEVDAQLGSITDDTVPVDDLERILPYMMACLNENFRMNSVFTMPLERKVVAKEGFMIEGHVVPEGKTVFSLNHVVQHNPNIWGANHNVFDPSRFLGPNAEHLKQYLSPFSIGHRMCIGRNMAMTNMLKLVSTTVKYYHLEMEDPGRMISTMSVGISEKEDTRFMLDMEKSECLYAIKETSNGHGLFALKEIKAGTLIIQEEPLLTISCEEARSKQEYLWVTSKFGQLQSETQCQLLNLYHNPMKLQEFAFLQGQMCPDTNFDCALVLAKFYTNAATISSGKLQVGLYPTFCRMNHSCAPNTSWMTDDVTGTMEVYAVRDIREDEEITDSYTDVARSRKSRSKELRNWGFDCGCSVCEGPDAAEHDIRRRRIAQIRGILELYQESCEDKKPIFAEIPKSDLEALKLGEESLTLLSIEELVEDLGIAHGWCAKFARAAGLKDVADVHEEKEFEILVRTTGECKE</sequence>
<dbReference type="CDD" id="cd20071">
    <property type="entry name" value="SET_SMYD"/>
    <property type="match status" value="1"/>
</dbReference>
<dbReference type="Pfam" id="PF00856">
    <property type="entry name" value="SET"/>
    <property type="match status" value="1"/>
</dbReference>
<evidence type="ECO:0000259" key="5">
    <source>
        <dbReference type="PROSITE" id="PS50280"/>
    </source>
</evidence>
<keyword evidence="7" id="KW-1185">Reference proteome</keyword>
<dbReference type="SUPFAM" id="SSF82199">
    <property type="entry name" value="SET domain"/>
    <property type="match status" value="1"/>
</dbReference>
<comment type="cofactor">
    <cofactor evidence="1">
        <name>heme</name>
        <dbReference type="ChEBI" id="CHEBI:30413"/>
    </cofactor>
</comment>
<name>A0ABR1HAU0_9HYPO</name>
<dbReference type="InterPro" id="IPR046341">
    <property type="entry name" value="SET_dom_sf"/>
</dbReference>
<dbReference type="InterPro" id="IPR050121">
    <property type="entry name" value="Cytochrome_P450_monoxygenase"/>
</dbReference>
<dbReference type="SMART" id="SM00317">
    <property type="entry name" value="SET"/>
    <property type="match status" value="1"/>
</dbReference>
<dbReference type="InterPro" id="IPR029058">
    <property type="entry name" value="AB_hydrolase_fold"/>
</dbReference>
<dbReference type="InterPro" id="IPR002401">
    <property type="entry name" value="Cyt_P450_E_grp-I"/>
</dbReference>
<feature type="domain" description="SET" evidence="5">
    <location>
        <begin position="460"/>
        <end position="622"/>
    </location>
</feature>
<gene>
    <name evidence="6" type="ORF">QQX98_004051</name>
</gene>
<dbReference type="Gene3D" id="1.10.630.10">
    <property type="entry name" value="Cytochrome P450"/>
    <property type="match status" value="1"/>
</dbReference>